<evidence type="ECO:0000256" key="6">
    <source>
        <dbReference type="ARBA" id="ARBA00022737"/>
    </source>
</evidence>
<dbReference type="FunFam" id="2.60.40.60:FF:000129">
    <property type="entry name" value="protocadherin alpha-C2 isoform X1"/>
    <property type="match status" value="1"/>
</dbReference>
<accession>A0AAV7PL12</accession>
<gene>
    <name evidence="16" type="ORF">NDU88_006439</name>
</gene>
<dbReference type="PANTHER" id="PTHR24028">
    <property type="entry name" value="CADHERIN-87A"/>
    <property type="match status" value="1"/>
</dbReference>
<dbReference type="FunFam" id="2.60.40.60:FF:000233">
    <property type="entry name" value="Protocadherin gamma-A3 isoform 1"/>
    <property type="match status" value="1"/>
</dbReference>
<keyword evidence="6" id="KW-0677">Repeat</keyword>
<dbReference type="Gene3D" id="2.60.40.60">
    <property type="entry name" value="Cadherins"/>
    <property type="match status" value="6"/>
</dbReference>
<organism evidence="16 17">
    <name type="scientific">Pleurodeles waltl</name>
    <name type="common">Iberian ribbed newt</name>
    <dbReference type="NCBI Taxonomy" id="8319"/>
    <lineage>
        <taxon>Eukaryota</taxon>
        <taxon>Metazoa</taxon>
        <taxon>Chordata</taxon>
        <taxon>Craniata</taxon>
        <taxon>Vertebrata</taxon>
        <taxon>Euteleostomi</taxon>
        <taxon>Amphibia</taxon>
        <taxon>Batrachia</taxon>
        <taxon>Caudata</taxon>
        <taxon>Salamandroidea</taxon>
        <taxon>Salamandridae</taxon>
        <taxon>Pleurodelinae</taxon>
        <taxon>Pleurodeles</taxon>
    </lineage>
</organism>
<dbReference type="FunFam" id="2.60.40.60:FF:000001">
    <property type="entry name" value="Protocadherin alpha 2"/>
    <property type="match status" value="1"/>
</dbReference>
<dbReference type="EMBL" id="JANPWB010000011">
    <property type="protein sequence ID" value="KAJ1128051.1"/>
    <property type="molecule type" value="Genomic_DNA"/>
</dbReference>
<evidence type="ECO:0000256" key="3">
    <source>
        <dbReference type="ARBA" id="ARBA00022475"/>
    </source>
</evidence>
<dbReference type="InterPro" id="IPR002126">
    <property type="entry name" value="Cadherin-like_dom"/>
</dbReference>
<dbReference type="AlphaFoldDB" id="A0AAV7PL12"/>
<feature type="chain" id="PRO_5043384009" description="Cadherin domain-containing protein" evidence="14">
    <location>
        <begin position="28"/>
        <end position="817"/>
    </location>
</feature>
<comment type="caution">
    <text evidence="16">The sequence shown here is derived from an EMBL/GenBank/DDBJ whole genome shotgun (WGS) entry which is preliminary data.</text>
</comment>
<comment type="subcellular location">
    <subcellularLocation>
        <location evidence="2">Cell membrane</location>
        <topology evidence="2">Single-pass type I membrane protein</topology>
    </subcellularLocation>
</comment>
<feature type="domain" description="Cadherin" evidence="15">
    <location>
        <begin position="134"/>
        <end position="242"/>
    </location>
</feature>
<dbReference type="InterPro" id="IPR020894">
    <property type="entry name" value="Cadherin_CS"/>
</dbReference>
<proteinExistence type="predicted"/>
<evidence type="ECO:0000256" key="9">
    <source>
        <dbReference type="ARBA" id="ARBA00022989"/>
    </source>
</evidence>
<keyword evidence="7 12" id="KW-0106">Calcium</keyword>
<comment type="function">
    <text evidence="1">Potential calcium-dependent cell-adhesion protein. May be involved in the establishment and maintenance of specific neuronal connections in the brain.</text>
</comment>
<keyword evidence="8" id="KW-0130">Cell adhesion</keyword>
<keyword evidence="11" id="KW-0325">Glycoprotein</keyword>
<feature type="transmembrane region" description="Helical" evidence="13">
    <location>
        <begin position="694"/>
        <end position="719"/>
    </location>
</feature>
<reference evidence="16" key="1">
    <citation type="journal article" date="2022" name="bioRxiv">
        <title>Sequencing and chromosome-scale assembly of the giantPleurodeles waltlgenome.</title>
        <authorList>
            <person name="Brown T."/>
            <person name="Elewa A."/>
            <person name="Iarovenko S."/>
            <person name="Subramanian E."/>
            <person name="Araus A.J."/>
            <person name="Petzold A."/>
            <person name="Susuki M."/>
            <person name="Suzuki K.-i.T."/>
            <person name="Hayashi T."/>
            <person name="Toyoda A."/>
            <person name="Oliveira C."/>
            <person name="Osipova E."/>
            <person name="Leigh N.D."/>
            <person name="Simon A."/>
            <person name="Yun M.H."/>
        </authorList>
    </citation>
    <scope>NUCLEOTIDE SEQUENCE</scope>
    <source>
        <strain evidence="16">20211129_DDA</strain>
        <tissue evidence="16">Liver</tissue>
    </source>
</reference>
<name>A0AAV7PL12_PLEWA</name>
<feature type="domain" description="Cadherin" evidence="15">
    <location>
        <begin position="351"/>
        <end position="455"/>
    </location>
</feature>
<dbReference type="InterPro" id="IPR013164">
    <property type="entry name" value="Cadherin_N"/>
</dbReference>
<evidence type="ECO:0000256" key="4">
    <source>
        <dbReference type="ARBA" id="ARBA00022692"/>
    </source>
</evidence>
<feature type="domain" description="Cadherin" evidence="15">
    <location>
        <begin position="456"/>
        <end position="565"/>
    </location>
</feature>
<feature type="domain" description="Cadherin" evidence="15">
    <location>
        <begin position="573"/>
        <end position="678"/>
    </location>
</feature>
<evidence type="ECO:0000313" key="16">
    <source>
        <dbReference type="EMBL" id="KAJ1128051.1"/>
    </source>
</evidence>
<dbReference type="CDD" id="cd11304">
    <property type="entry name" value="Cadherin_repeat"/>
    <property type="match status" value="6"/>
</dbReference>
<keyword evidence="17" id="KW-1185">Reference proteome</keyword>
<evidence type="ECO:0000256" key="14">
    <source>
        <dbReference type="SAM" id="SignalP"/>
    </source>
</evidence>
<dbReference type="FunFam" id="2.60.40.60:FF:000002">
    <property type="entry name" value="Protocadherin alpha 2"/>
    <property type="match status" value="1"/>
</dbReference>
<feature type="signal peptide" evidence="14">
    <location>
        <begin position="1"/>
        <end position="27"/>
    </location>
</feature>
<dbReference type="FunFam" id="2.60.40.60:FF:000006">
    <property type="entry name" value="Protocadherin alpha 2"/>
    <property type="match status" value="1"/>
</dbReference>
<keyword evidence="10 13" id="KW-0472">Membrane</keyword>
<feature type="domain" description="Cadherin" evidence="15">
    <location>
        <begin position="243"/>
        <end position="350"/>
    </location>
</feature>
<dbReference type="PANTHER" id="PTHR24028:SF133">
    <property type="entry name" value="PROTOCADHERIN ALPHA-4"/>
    <property type="match status" value="1"/>
</dbReference>
<protein>
    <recommendedName>
        <fullName evidence="15">Cadherin domain-containing protein</fullName>
    </recommendedName>
</protein>
<dbReference type="GO" id="GO:0007156">
    <property type="term" value="P:homophilic cell adhesion via plasma membrane adhesion molecules"/>
    <property type="evidence" value="ECO:0007669"/>
    <property type="project" value="InterPro"/>
</dbReference>
<feature type="domain" description="Cadherin" evidence="15">
    <location>
        <begin position="27"/>
        <end position="133"/>
    </location>
</feature>
<evidence type="ECO:0000313" key="17">
    <source>
        <dbReference type="Proteomes" id="UP001066276"/>
    </source>
</evidence>
<keyword evidence="9 13" id="KW-1133">Transmembrane helix</keyword>
<dbReference type="SUPFAM" id="SSF49313">
    <property type="entry name" value="Cadherin-like"/>
    <property type="match status" value="6"/>
</dbReference>
<evidence type="ECO:0000256" key="7">
    <source>
        <dbReference type="ARBA" id="ARBA00022837"/>
    </source>
</evidence>
<dbReference type="SMART" id="SM00112">
    <property type="entry name" value="CA"/>
    <property type="match status" value="6"/>
</dbReference>
<evidence type="ECO:0000256" key="13">
    <source>
        <dbReference type="SAM" id="Phobius"/>
    </source>
</evidence>
<dbReference type="PROSITE" id="PS00232">
    <property type="entry name" value="CADHERIN_1"/>
    <property type="match status" value="3"/>
</dbReference>
<dbReference type="GO" id="GO:0005509">
    <property type="term" value="F:calcium ion binding"/>
    <property type="evidence" value="ECO:0007669"/>
    <property type="project" value="UniProtKB-UniRule"/>
</dbReference>
<dbReference type="PROSITE" id="PS50268">
    <property type="entry name" value="CADHERIN_2"/>
    <property type="match status" value="6"/>
</dbReference>
<dbReference type="Proteomes" id="UP001066276">
    <property type="component" value="Chromosome 7"/>
</dbReference>
<evidence type="ECO:0000256" key="12">
    <source>
        <dbReference type="PROSITE-ProRule" id="PRU00043"/>
    </source>
</evidence>
<evidence type="ECO:0000256" key="2">
    <source>
        <dbReference type="ARBA" id="ARBA00004251"/>
    </source>
</evidence>
<dbReference type="InterPro" id="IPR015919">
    <property type="entry name" value="Cadherin-like_sf"/>
</dbReference>
<dbReference type="Pfam" id="PF00028">
    <property type="entry name" value="Cadherin"/>
    <property type="match status" value="5"/>
</dbReference>
<sequence>MGFASREWIVPDFLYFTVVLLCCRGRAEGPIRYSVLEESEAGTEVGNVARDLGVDVRDLDGRKFSLNYKTKVQYFTVSMESGALLTKEILDREALCGSIAVCVMNLEVVMDNPLEFHRLEVEIVDINDNAPLFPASESRFTIIESTPPNFQVPLEGAFDPDVGTNALCTYHLGNNDFFALKTESSDCKGKSVELVLKKPLDREQQAEHHVTITAADGGTPKRSGTSEIIIDVQDVNDNPPLFDKSVYTVKVPEDTAVGTLLIRVNASDLDVADNGQIIYSFSRRGMSSIKHLFTINAETGEIHVQGLLDYEESHVHEINVQAQDKGPLSVIAHCKVVVELVDINDNAPEVEVTSFSSPVKEDAQPGLVIGLFTVTDKDSGVNGQVSCQLPNHLPFVLESKYQNYYSLAVKEPLDREAASEYKITVVATDGGSPPLSAMKTIVVSVSDVNDNPPTFSESSYVISVPENNIPGSHVLQVFALDPDTGDNARVRYSLLENNVDVMPVLSLFSVHPETGVISALQPFDYEKVQVLWFQAEAKDYGSPSLSALTNVTVFIQDANDNPPTIFYTVSRAVNSAEMVLVPRFANTGYMVTKIRAIDADAGNNAWLTYEFKGSTMEIPFRVGRYTGEISLRHPLGESYPEIQKLIILVKDHGNPPLSTTATVTVSLSENNPEVKLDYRGANKDEYYHTNLDSYLIISIAFISSIFIFCIVLFTSLHYIKVRNDRGKAENPNCCPDGGGEVLYCQRQQHNLYLTAESTKCDQETPKSNLSNQGWTHFIVNGGITGDLMERYNIVEENVIRASPEVRGCALMYRSCSF</sequence>
<evidence type="ECO:0000256" key="11">
    <source>
        <dbReference type="ARBA" id="ARBA00023180"/>
    </source>
</evidence>
<dbReference type="PRINTS" id="PR00205">
    <property type="entry name" value="CADHERIN"/>
</dbReference>
<evidence type="ECO:0000256" key="5">
    <source>
        <dbReference type="ARBA" id="ARBA00022729"/>
    </source>
</evidence>
<dbReference type="Pfam" id="PF08266">
    <property type="entry name" value="Cadherin_2"/>
    <property type="match status" value="1"/>
</dbReference>
<keyword evidence="5 14" id="KW-0732">Signal</keyword>
<evidence type="ECO:0000259" key="15">
    <source>
        <dbReference type="PROSITE" id="PS50268"/>
    </source>
</evidence>
<dbReference type="GO" id="GO:0005886">
    <property type="term" value="C:plasma membrane"/>
    <property type="evidence" value="ECO:0007669"/>
    <property type="project" value="UniProtKB-SubCell"/>
</dbReference>
<evidence type="ECO:0000256" key="8">
    <source>
        <dbReference type="ARBA" id="ARBA00022889"/>
    </source>
</evidence>
<dbReference type="FunFam" id="2.60.40.60:FF:000007">
    <property type="entry name" value="Protocadherin alpha 2"/>
    <property type="match status" value="1"/>
</dbReference>
<keyword evidence="3" id="KW-1003">Cell membrane</keyword>
<keyword evidence="4 13" id="KW-0812">Transmembrane</keyword>
<dbReference type="InterPro" id="IPR050174">
    <property type="entry name" value="Protocadherin/Cadherin-CA"/>
</dbReference>
<evidence type="ECO:0000256" key="1">
    <source>
        <dbReference type="ARBA" id="ARBA00003436"/>
    </source>
</evidence>
<evidence type="ECO:0000256" key="10">
    <source>
        <dbReference type="ARBA" id="ARBA00023136"/>
    </source>
</evidence>